<accession>A0A553ECL0</accession>
<feature type="transmembrane region" description="Helical" evidence="1">
    <location>
        <begin position="59"/>
        <end position="79"/>
    </location>
</feature>
<dbReference type="Proteomes" id="UP000316371">
    <property type="component" value="Unassembled WGS sequence"/>
</dbReference>
<organism evidence="2 3">
    <name type="scientific">Flavobacterium restrictum</name>
    <dbReference type="NCBI Taxonomy" id="2594428"/>
    <lineage>
        <taxon>Bacteria</taxon>
        <taxon>Pseudomonadati</taxon>
        <taxon>Bacteroidota</taxon>
        <taxon>Flavobacteriia</taxon>
        <taxon>Flavobacteriales</taxon>
        <taxon>Flavobacteriaceae</taxon>
        <taxon>Flavobacterium</taxon>
    </lineage>
</organism>
<feature type="transmembrane region" description="Helical" evidence="1">
    <location>
        <begin position="91"/>
        <end position="108"/>
    </location>
</feature>
<dbReference type="OrthoDB" id="9153521at2"/>
<gene>
    <name evidence="2" type="ORF">FNW21_00160</name>
</gene>
<keyword evidence="1" id="KW-0472">Membrane</keyword>
<evidence type="ECO:0000313" key="3">
    <source>
        <dbReference type="Proteomes" id="UP000316371"/>
    </source>
</evidence>
<keyword evidence="3" id="KW-1185">Reference proteome</keyword>
<keyword evidence="1" id="KW-0812">Transmembrane</keyword>
<feature type="transmembrane region" description="Helical" evidence="1">
    <location>
        <begin position="137"/>
        <end position="154"/>
    </location>
</feature>
<protein>
    <submittedName>
        <fullName evidence="2">Uncharacterized protein</fullName>
    </submittedName>
</protein>
<comment type="caution">
    <text evidence="2">The sequence shown here is derived from an EMBL/GenBank/DDBJ whole genome shotgun (WGS) entry which is preliminary data.</text>
</comment>
<dbReference type="EMBL" id="VJZT01000001">
    <property type="protein sequence ID" value="TRX42784.1"/>
    <property type="molecule type" value="Genomic_DNA"/>
</dbReference>
<sequence>MSDITIDGKKKSFKEKFKEEFIEYWINVAYLTFYFGVFVTYKRLILAQYEIDFEEYGTAFFNAFVLGKVVSIIGMTKMGKKNINTNLSVSTLYKTAVFTLCLVVFNALEEFVVGYFKTSSAQEAIVILSHHLGTHEYLASLLVVFTSFIPFFAFKELARVIGHKTIIDLFFKRKEADL</sequence>
<evidence type="ECO:0000256" key="1">
    <source>
        <dbReference type="SAM" id="Phobius"/>
    </source>
</evidence>
<proteinExistence type="predicted"/>
<reference evidence="2 3" key="1">
    <citation type="submission" date="2019-07" db="EMBL/GenBank/DDBJ databases">
        <title>Novel species of Flavobacterium.</title>
        <authorList>
            <person name="Liu Q."/>
            <person name="Xin Y.-H."/>
        </authorList>
    </citation>
    <scope>NUCLEOTIDE SEQUENCE [LARGE SCALE GENOMIC DNA]</scope>
    <source>
        <strain evidence="2 3">LB1R34</strain>
    </source>
</reference>
<feature type="transmembrane region" description="Helical" evidence="1">
    <location>
        <begin position="21"/>
        <end position="39"/>
    </location>
</feature>
<keyword evidence="1" id="KW-1133">Transmembrane helix</keyword>
<evidence type="ECO:0000313" key="2">
    <source>
        <dbReference type="EMBL" id="TRX42784.1"/>
    </source>
</evidence>
<name>A0A553ECL0_9FLAO</name>
<dbReference type="AlphaFoldDB" id="A0A553ECL0"/>